<proteinExistence type="predicted"/>
<accession>A0A166AET1</accession>
<gene>
    <name evidence="1" type="ORF">FIBSPDRAFT_1050680</name>
</gene>
<dbReference type="EMBL" id="KV417661">
    <property type="protein sequence ID" value="KZP11532.1"/>
    <property type="molecule type" value="Genomic_DNA"/>
</dbReference>
<reference evidence="1 2" key="1">
    <citation type="journal article" date="2016" name="Mol. Biol. Evol.">
        <title>Comparative Genomics of Early-Diverging Mushroom-Forming Fungi Provides Insights into the Origins of Lignocellulose Decay Capabilities.</title>
        <authorList>
            <person name="Nagy L.G."/>
            <person name="Riley R."/>
            <person name="Tritt A."/>
            <person name="Adam C."/>
            <person name="Daum C."/>
            <person name="Floudas D."/>
            <person name="Sun H."/>
            <person name="Yadav J.S."/>
            <person name="Pangilinan J."/>
            <person name="Larsson K.H."/>
            <person name="Matsuura K."/>
            <person name="Barry K."/>
            <person name="Labutti K."/>
            <person name="Kuo R."/>
            <person name="Ohm R.A."/>
            <person name="Bhattacharya S.S."/>
            <person name="Shirouzu T."/>
            <person name="Yoshinaga Y."/>
            <person name="Martin F.M."/>
            <person name="Grigoriev I.V."/>
            <person name="Hibbett D.S."/>
        </authorList>
    </citation>
    <scope>NUCLEOTIDE SEQUENCE [LARGE SCALE GENOMIC DNA]</scope>
    <source>
        <strain evidence="1 2">CBS 109695</strain>
    </source>
</reference>
<keyword evidence="2" id="KW-1185">Reference proteome</keyword>
<protein>
    <submittedName>
        <fullName evidence="1">Uncharacterized protein</fullName>
    </submittedName>
</protein>
<sequence length="229" mass="26004">MHGPTNIFADDKTGVMTPPDLVKLGDGASMDDCSVVARQFPWPLLPRPFAKLNFEDEHNTIVAHPDLSAFENVLYWFVDPPRIAWHLVSRVIRASSFPSYRSSPRHLPAHHPPRQGRHYRVRTIQVLAKRCVNTVLPHRRIRHAQHALRDVLQEGLGAIQRDWVDENTITEVYVATTTSGRASSLSLVYIRLLHDYERNFELTPTRTVDFGRNSPVGSERAAYIAAITV</sequence>
<evidence type="ECO:0000313" key="2">
    <source>
        <dbReference type="Proteomes" id="UP000076532"/>
    </source>
</evidence>
<name>A0A166AET1_9AGAM</name>
<dbReference type="Proteomes" id="UP000076532">
    <property type="component" value="Unassembled WGS sequence"/>
</dbReference>
<evidence type="ECO:0000313" key="1">
    <source>
        <dbReference type="EMBL" id="KZP11532.1"/>
    </source>
</evidence>
<organism evidence="1 2">
    <name type="scientific">Athelia psychrophila</name>
    <dbReference type="NCBI Taxonomy" id="1759441"/>
    <lineage>
        <taxon>Eukaryota</taxon>
        <taxon>Fungi</taxon>
        <taxon>Dikarya</taxon>
        <taxon>Basidiomycota</taxon>
        <taxon>Agaricomycotina</taxon>
        <taxon>Agaricomycetes</taxon>
        <taxon>Agaricomycetidae</taxon>
        <taxon>Atheliales</taxon>
        <taxon>Atheliaceae</taxon>
        <taxon>Athelia</taxon>
    </lineage>
</organism>
<dbReference type="AlphaFoldDB" id="A0A166AET1"/>